<accession>A0A5B7HHC0</accession>
<gene>
    <name evidence="1" type="ORF">E2C01_063791</name>
</gene>
<sequence length="68" mass="7469">MLMMEELSPYRGNPKDSGVAIAFQDATLAWDAVSLPKEKRNTDRGPISPPKCIFGVTTQNLGIMVTCR</sequence>
<evidence type="ECO:0000313" key="2">
    <source>
        <dbReference type="Proteomes" id="UP000324222"/>
    </source>
</evidence>
<dbReference type="OrthoDB" id="6500128at2759"/>
<evidence type="ECO:0000313" key="1">
    <source>
        <dbReference type="EMBL" id="MPC69563.1"/>
    </source>
</evidence>
<proteinExistence type="predicted"/>
<reference evidence="1 2" key="1">
    <citation type="submission" date="2019-05" db="EMBL/GenBank/DDBJ databases">
        <title>Another draft genome of Portunus trituberculatus and its Hox gene families provides insights of decapod evolution.</title>
        <authorList>
            <person name="Jeong J.-H."/>
            <person name="Song I."/>
            <person name="Kim S."/>
            <person name="Choi T."/>
            <person name="Kim D."/>
            <person name="Ryu S."/>
            <person name="Kim W."/>
        </authorList>
    </citation>
    <scope>NUCLEOTIDE SEQUENCE [LARGE SCALE GENOMIC DNA]</scope>
    <source>
        <tissue evidence="1">Muscle</tissue>
    </source>
</reference>
<keyword evidence="2" id="KW-1185">Reference proteome</keyword>
<dbReference type="AlphaFoldDB" id="A0A5B7HHC0"/>
<dbReference type="Proteomes" id="UP000324222">
    <property type="component" value="Unassembled WGS sequence"/>
</dbReference>
<comment type="caution">
    <text evidence="1">The sequence shown here is derived from an EMBL/GenBank/DDBJ whole genome shotgun (WGS) entry which is preliminary data.</text>
</comment>
<name>A0A5B7HHC0_PORTR</name>
<dbReference type="EMBL" id="VSRR010029644">
    <property type="protein sequence ID" value="MPC69563.1"/>
    <property type="molecule type" value="Genomic_DNA"/>
</dbReference>
<organism evidence="1 2">
    <name type="scientific">Portunus trituberculatus</name>
    <name type="common">Swimming crab</name>
    <name type="synonym">Neptunus trituberculatus</name>
    <dbReference type="NCBI Taxonomy" id="210409"/>
    <lineage>
        <taxon>Eukaryota</taxon>
        <taxon>Metazoa</taxon>
        <taxon>Ecdysozoa</taxon>
        <taxon>Arthropoda</taxon>
        <taxon>Crustacea</taxon>
        <taxon>Multicrustacea</taxon>
        <taxon>Malacostraca</taxon>
        <taxon>Eumalacostraca</taxon>
        <taxon>Eucarida</taxon>
        <taxon>Decapoda</taxon>
        <taxon>Pleocyemata</taxon>
        <taxon>Brachyura</taxon>
        <taxon>Eubrachyura</taxon>
        <taxon>Portunoidea</taxon>
        <taxon>Portunidae</taxon>
        <taxon>Portuninae</taxon>
        <taxon>Portunus</taxon>
    </lineage>
</organism>
<protein>
    <submittedName>
        <fullName evidence="1">Uncharacterized protein</fullName>
    </submittedName>
</protein>